<evidence type="ECO:0000256" key="1">
    <source>
        <dbReference type="ARBA" id="ARBA00011177"/>
    </source>
</evidence>
<keyword evidence="3" id="KW-0131">Cell cycle</keyword>
<evidence type="ECO:0000256" key="3">
    <source>
        <dbReference type="ARBA" id="ARBA00023306"/>
    </source>
</evidence>
<comment type="caution">
    <text evidence="8">The sequence shown here is derived from an EMBL/GenBank/DDBJ whole genome shotgun (WGS) entry which is preliminary data.</text>
</comment>
<evidence type="ECO:0000256" key="4">
    <source>
        <dbReference type="ARBA" id="ARBA00032263"/>
    </source>
</evidence>
<comment type="similarity">
    <text evidence="5">Belongs to the cyclin family.</text>
</comment>
<dbReference type="InterPro" id="IPR013763">
    <property type="entry name" value="Cyclin-like_dom"/>
</dbReference>
<feature type="domain" description="Cyclin-like" evidence="7">
    <location>
        <begin position="171"/>
        <end position="273"/>
    </location>
</feature>
<keyword evidence="2" id="KW-0132">Cell division</keyword>
<name>A0A5N5LQ84_9ROSI</name>
<evidence type="ECO:0000259" key="7">
    <source>
        <dbReference type="SMART" id="SM00385"/>
    </source>
</evidence>
<dbReference type="InterPro" id="IPR036915">
    <property type="entry name" value="Cyclin-like_sf"/>
</dbReference>
<dbReference type="Proteomes" id="UP000326939">
    <property type="component" value="Chromosome 8"/>
</dbReference>
<proteinExistence type="inferred from homology"/>
<dbReference type="GO" id="GO:0006357">
    <property type="term" value="P:regulation of transcription by RNA polymerase II"/>
    <property type="evidence" value="ECO:0007669"/>
    <property type="project" value="InterPro"/>
</dbReference>
<dbReference type="InterPro" id="IPR043198">
    <property type="entry name" value="Cyclin/Ssn8"/>
</dbReference>
<evidence type="ECO:0000256" key="6">
    <source>
        <dbReference type="SAM" id="MobiDB-lite"/>
    </source>
</evidence>
<gene>
    <name evidence="8" type="ORF">DKX38_013096</name>
</gene>
<protein>
    <recommendedName>
        <fullName evidence="4">B-like cyclin</fullName>
    </recommendedName>
</protein>
<sequence>MSFTRNYHSHGGTGHDDRWNSLDGYNFNHRNRNIDVNKNTNYSYNWNHNNIRDFSSGKFRDHVNGYANPPSGAPAFKRRRFSEDTWGDGGRHYPQYNAYECANLSYNNPVPLPTRSNAEVSTSTSCKRDCSKLEEDEPVFLSKDEIERHSPSRKDGIDALRETHLRYSYCAFLQNLGLRLELPQTTIGTGMVLCHRFFVRRSHACHDRYLIAVAALFLAAKSEETPRPLNNVVRASCEIFHKQDITFLSYLLPVDWFEQYRERVTEAEQMILTTLNFEINVQHPYDPLTTVLNKLGLSQTVLVNLAQKLVGEGYDGLSVSTTVDWLVFKSIPTRRFVGYSWYLGHGEYVLGSSISLLVHYSVLLVSMGIHKINVLTCLILLAGGLICFRGVDWPVMSCIGKYLPSMPYLFVIVDENDAYSWLEDLGWWLRSSLWLQFKPHHIAAGAAYLAAKFLNFDLAFYQNIWREFETTPAILQDVSQQLMELFQAREMKGDAHHKKLHLKYRSNGSIVQPVCSYRKSVGRSIAQNVSLLAAK</sequence>
<accession>A0A5N5LQ84</accession>
<dbReference type="SUPFAM" id="SSF47954">
    <property type="entry name" value="Cyclin-like"/>
    <property type="match status" value="2"/>
</dbReference>
<keyword evidence="5" id="KW-0195">Cyclin</keyword>
<evidence type="ECO:0000256" key="2">
    <source>
        <dbReference type="ARBA" id="ARBA00022618"/>
    </source>
</evidence>
<dbReference type="PANTHER" id="PTHR10026">
    <property type="entry name" value="CYCLIN"/>
    <property type="match status" value="1"/>
</dbReference>
<organism evidence="8 9">
    <name type="scientific">Salix brachista</name>
    <dbReference type="NCBI Taxonomy" id="2182728"/>
    <lineage>
        <taxon>Eukaryota</taxon>
        <taxon>Viridiplantae</taxon>
        <taxon>Streptophyta</taxon>
        <taxon>Embryophyta</taxon>
        <taxon>Tracheophyta</taxon>
        <taxon>Spermatophyta</taxon>
        <taxon>Magnoliopsida</taxon>
        <taxon>eudicotyledons</taxon>
        <taxon>Gunneridae</taxon>
        <taxon>Pentapetalae</taxon>
        <taxon>rosids</taxon>
        <taxon>fabids</taxon>
        <taxon>Malpighiales</taxon>
        <taxon>Salicaceae</taxon>
        <taxon>Saliceae</taxon>
        <taxon>Salix</taxon>
    </lineage>
</organism>
<keyword evidence="9" id="KW-1185">Reference proteome</keyword>
<feature type="region of interest" description="Disordered" evidence="6">
    <location>
        <begin position="1"/>
        <end position="20"/>
    </location>
</feature>
<reference evidence="9" key="1">
    <citation type="journal article" date="2019" name="Gigascience">
        <title>De novo genome assembly of the endangered Acer yangbiense, a plant species with extremely small populations endemic to Yunnan Province, China.</title>
        <authorList>
            <person name="Yang J."/>
            <person name="Wariss H.M."/>
            <person name="Tao L."/>
            <person name="Zhang R."/>
            <person name="Yun Q."/>
            <person name="Hollingsworth P."/>
            <person name="Dao Z."/>
            <person name="Luo G."/>
            <person name="Guo H."/>
            <person name="Ma Y."/>
            <person name="Sun W."/>
        </authorList>
    </citation>
    <scope>NUCLEOTIDE SEQUENCE [LARGE SCALE GENOMIC DNA]</scope>
    <source>
        <strain evidence="9">cv. br00</strain>
    </source>
</reference>
<dbReference type="GO" id="GO:0016538">
    <property type="term" value="F:cyclin-dependent protein serine/threonine kinase regulator activity"/>
    <property type="evidence" value="ECO:0007669"/>
    <property type="project" value="InterPro"/>
</dbReference>
<evidence type="ECO:0000313" key="9">
    <source>
        <dbReference type="Proteomes" id="UP000326939"/>
    </source>
</evidence>
<dbReference type="Pfam" id="PF00134">
    <property type="entry name" value="Cyclin_N"/>
    <property type="match status" value="1"/>
</dbReference>
<dbReference type="SMART" id="SM00385">
    <property type="entry name" value="CYCLIN"/>
    <property type="match status" value="1"/>
</dbReference>
<comment type="subunit">
    <text evidence="1">Interacts with the CDC2 protein kinase to form a serine/threonine kinase holoenzyme complex also known as maturation promoting factor (MPF). The cyclin subunit imparts substrate specificity to the complex.</text>
</comment>
<dbReference type="FunFam" id="1.10.472.10:FF:000212">
    <property type="entry name" value="Cyclin-T1-2"/>
    <property type="match status" value="1"/>
</dbReference>
<dbReference type="AlphaFoldDB" id="A0A5N5LQ84"/>
<dbReference type="GO" id="GO:0051301">
    <property type="term" value="P:cell division"/>
    <property type="evidence" value="ECO:0007669"/>
    <property type="project" value="UniProtKB-KW"/>
</dbReference>
<dbReference type="EMBL" id="VDCV01000008">
    <property type="protein sequence ID" value="KAB5544984.1"/>
    <property type="molecule type" value="Genomic_DNA"/>
</dbReference>
<evidence type="ECO:0000313" key="8">
    <source>
        <dbReference type="EMBL" id="KAB5544984.1"/>
    </source>
</evidence>
<dbReference type="Gene3D" id="1.10.472.10">
    <property type="entry name" value="Cyclin-like"/>
    <property type="match status" value="2"/>
</dbReference>
<dbReference type="InterPro" id="IPR006671">
    <property type="entry name" value="Cyclin_N"/>
</dbReference>
<evidence type="ECO:0000256" key="5">
    <source>
        <dbReference type="RuleBase" id="RU000383"/>
    </source>
</evidence>